<dbReference type="GO" id="GO:0022857">
    <property type="term" value="F:transmembrane transporter activity"/>
    <property type="evidence" value="ECO:0007669"/>
    <property type="project" value="InterPro"/>
</dbReference>
<keyword evidence="4 7" id="KW-0812">Transmembrane</keyword>
<dbReference type="InterPro" id="IPR009262">
    <property type="entry name" value="SLC35_F1/F2/F6"/>
</dbReference>
<dbReference type="InterPro" id="IPR037185">
    <property type="entry name" value="EmrE-like"/>
</dbReference>
<protein>
    <recommendedName>
        <fullName evidence="9">Solute carrier family 35 member F2</fullName>
    </recommendedName>
</protein>
<evidence type="ECO:0000313" key="8">
    <source>
        <dbReference type="EMBL" id="CAD9166580.1"/>
    </source>
</evidence>
<dbReference type="EMBL" id="HBGE01072414">
    <property type="protein sequence ID" value="CAD9166580.1"/>
    <property type="molecule type" value="Transcribed_RNA"/>
</dbReference>
<dbReference type="InterPro" id="IPR052221">
    <property type="entry name" value="SLC35F_Transporter"/>
</dbReference>
<feature type="transmembrane region" description="Helical" evidence="7">
    <location>
        <begin position="248"/>
        <end position="269"/>
    </location>
</feature>
<feature type="transmembrane region" description="Helical" evidence="7">
    <location>
        <begin position="180"/>
        <end position="200"/>
    </location>
</feature>
<dbReference type="GO" id="GO:0016020">
    <property type="term" value="C:membrane"/>
    <property type="evidence" value="ECO:0007669"/>
    <property type="project" value="UniProtKB-SubCell"/>
</dbReference>
<evidence type="ECO:0000256" key="7">
    <source>
        <dbReference type="SAM" id="Phobius"/>
    </source>
</evidence>
<feature type="transmembrane region" description="Helical" evidence="7">
    <location>
        <begin position="30"/>
        <end position="54"/>
    </location>
</feature>
<organism evidence="8">
    <name type="scientific">Alexandrium catenella</name>
    <name type="common">Red tide dinoflagellate</name>
    <name type="synonym">Gonyaulax catenella</name>
    <dbReference type="NCBI Taxonomy" id="2925"/>
    <lineage>
        <taxon>Eukaryota</taxon>
        <taxon>Sar</taxon>
        <taxon>Alveolata</taxon>
        <taxon>Dinophyceae</taxon>
        <taxon>Gonyaulacales</taxon>
        <taxon>Pyrocystaceae</taxon>
        <taxon>Alexandrium</taxon>
    </lineage>
</organism>
<evidence type="ECO:0000256" key="5">
    <source>
        <dbReference type="ARBA" id="ARBA00022989"/>
    </source>
</evidence>
<feature type="transmembrane region" description="Helical" evidence="7">
    <location>
        <begin position="147"/>
        <end position="168"/>
    </location>
</feature>
<keyword evidence="3" id="KW-0813">Transport</keyword>
<dbReference type="AlphaFoldDB" id="A0A7S1RHJ1"/>
<gene>
    <name evidence="8" type="ORF">ACAT0790_LOCUS43348</name>
</gene>
<evidence type="ECO:0000256" key="4">
    <source>
        <dbReference type="ARBA" id="ARBA00022692"/>
    </source>
</evidence>
<dbReference type="PANTHER" id="PTHR14233">
    <property type="entry name" value="DUF914-RELATED"/>
    <property type="match status" value="1"/>
</dbReference>
<keyword evidence="6 7" id="KW-0472">Membrane</keyword>
<evidence type="ECO:0000256" key="3">
    <source>
        <dbReference type="ARBA" id="ARBA00022448"/>
    </source>
</evidence>
<comment type="subcellular location">
    <subcellularLocation>
        <location evidence="1">Membrane</location>
        <topology evidence="1">Multi-pass membrane protein</topology>
    </subcellularLocation>
</comment>
<evidence type="ECO:0008006" key="9">
    <source>
        <dbReference type="Google" id="ProtNLM"/>
    </source>
</evidence>
<comment type="similarity">
    <text evidence="2">Belongs to the SLC35F solute transporter family.</text>
</comment>
<dbReference type="Pfam" id="PF06027">
    <property type="entry name" value="SLC35F"/>
    <property type="match status" value="1"/>
</dbReference>
<keyword evidence="5 7" id="KW-1133">Transmembrane helix</keyword>
<evidence type="ECO:0000256" key="6">
    <source>
        <dbReference type="ARBA" id="ARBA00023136"/>
    </source>
</evidence>
<reference evidence="8" key="1">
    <citation type="submission" date="2021-01" db="EMBL/GenBank/DDBJ databases">
        <authorList>
            <person name="Corre E."/>
            <person name="Pelletier E."/>
            <person name="Niang G."/>
            <person name="Scheremetjew M."/>
            <person name="Finn R."/>
            <person name="Kale V."/>
            <person name="Holt S."/>
            <person name="Cochrane G."/>
            <person name="Meng A."/>
            <person name="Brown T."/>
            <person name="Cohen L."/>
        </authorList>
    </citation>
    <scope>NUCLEOTIDE SEQUENCE</scope>
    <source>
        <strain evidence="8">OF101</strain>
    </source>
</reference>
<evidence type="ECO:0000256" key="1">
    <source>
        <dbReference type="ARBA" id="ARBA00004141"/>
    </source>
</evidence>
<dbReference type="SUPFAM" id="SSF103481">
    <property type="entry name" value="Multidrug resistance efflux transporter EmrE"/>
    <property type="match status" value="1"/>
</dbReference>
<sequence>MAHDVCAGELEEAPGGRAERTPGHGRSPRLVSFVLGQIISVLITGTGAFSSLLAAGGVDIPVSQSSLNYILLCLHLPWVARTLRREGPAAPAWRYAVWALCDVEANYFVVWAYQYTSIASVMLLDCFAIPCAMVLSRIILGAQYGRWHLAACLICVAGLSLTVVSDVVSGKVGTSPKGPAWFGDVLVIVGAALYGLSNVLQESLLKGCGRRCEALGMLGLWGTLFSCLQAVVLERSALMECNWSTENMLWLLGFQLCLFGMYVFTSNFLMRADAALFNLSLLTSDLYSVIFSWRVQHGTVTWMYSAAFITTLSGLVLYHTQPPVAPGTGALGGQTSDDLRQLTAGG</sequence>
<proteinExistence type="inferred from homology"/>
<evidence type="ECO:0000256" key="2">
    <source>
        <dbReference type="ARBA" id="ARBA00007863"/>
    </source>
</evidence>
<feature type="transmembrane region" description="Helical" evidence="7">
    <location>
        <begin position="119"/>
        <end position="140"/>
    </location>
</feature>
<name>A0A7S1RHJ1_ALECA</name>
<accession>A0A7S1RHJ1</accession>
<dbReference type="PANTHER" id="PTHR14233:SF4">
    <property type="entry name" value="SOLUTE CARRIER FAMILY 35 MEMBER F2"/>
    <property type="match status" value="1"/>
</dbReference>
<feature type="transmembrane region" description="Helical" evidence="7">
    <location>
        <begin position="212"/>
        <end position="233"/>
    </location>
</feature>